<dbReference type="CDD" id="cd23508">
    <property type="entry name" value="hydrophobin_II"/>
    <property type="match status" value="1"/>
</dbReference>
<accession>A0A9P8QRK4</accession>
<dbReference type="InterPro" id="IPR036686">
    <property type="entry name" value="Class_II_Hydrophobin_sf"/>
</dbReference>
<protein>
    <submittedName>
        <fullName evidence="5">HFB1 protein</fullName>
    </submittedName>
</protein>
<dbReference type="OrthoDB" id="4500971at2759"/>
<comment type="subcellular location">
    <subcellularLocation>
        <location evidence="1">Cell envelope</location>
    </subcellularLocation>
</comment>
<dbReference type="SUPFAM" id="SSF101751">
    <property type="entry name" value="Hydrophobin II, HfbII"/>
    <property type="match status" value="1"/>
</dbReference>
<feature type="signal peptide" evidence="4">
    <location>
        <begin position="1"/>
        <end position="16"/>
    </location>
</feature>
<evidence type="ECO:0000256" key="3">
    <source>
        <dbReference type="ARBA" id="ARBA00023157"/>
    </source>
</evidence>
<comment type="caution">
    <text evidence="5">The sequence shown here is derived from an EMBL/GenBank/DDBJ whole genome shotgun (WGS) entry which is preliminary data.</text>
</comment>
<keyword evidence="6" id="KW-1185">Reference proteome</keyword>
<evidence type="ECO:0000313" key="6">
    <source>
        <dbReference type="Proteomes" id="UP000827724"/>
    </source>
</evidence>
<evidence type="ECO:0000256" key="4">
    <source>
        <dbReference type="SAM" id="SignalP"/>
    </source>
</evidence>
<gene>
    <name evidence="5" type="ORF">Trco_003540</name>
</gene>
<dbReference type="Proteomes" id="UP000827724">
    <property type="component" value="Unassembled WGS sequence"/>
</dbReference>
<reference evidence="5" key="1">
    <citation type="submission" date="2021-08" db="EMBL/GenBank/DDBJ databases">
        <title>Chromosome-Level Trichoderma cornu-damae using Hi-C Data.</title>
        <authorList>
            <person name="Kim C.S."/>
        </authorList>
    </citation>
    <scope>NUCLEOTIDE SEQUENCE</scope>
    <source>
        <strain evidence="5">KA19-0412C</strain>
    </source>
</reference>
<dbReference type="PANTHER" id="PTHR42341:SF1">
    <property type="entry name" value="HYDROPHOBIN"/>
    <property type="match status" value="1"/>
</dbReference>
<comment type="similarity">
    <text evidence="2">Belongs to the cerato-ulmin hydrophobin family.</text>
</comment>
<evidence type="ECO:0000256" key="1">
    <source>
        <dbReference type="ARBA" id="ARBA00004196"/>
    </source>
</evidence>
<keyword evidence="4" id="KW-0732">Signal</keyword>
<keyword evidence="3" id="KW-1015">Disulfide bond</keyword>
<dbReference type="GO" id="GO:0005576">
    <property type="term" value="C:extracellular region"/>
    <property type="evidence" value="ECO:0007669"/>
    <property type="project" value="InterPro"/>
</dbReference>
<organism evidence="5 6">
    <name type="scientific">Trichoderma cornu-damae</name>
    <dbReference type="NCBI Taxonomy" id="654480"/>
    <lineage>
        <taxon>Eukaryota</taxon>
        <taxon>Fungi</taxon>
        <taxon>Dikarya</taxon>
        <taxon>Ascomycota</taxon>
        <taxon>Pezizomycotina</taxon>
        <taxon>Sordariomycetes</taxon>
        <taxon>Hypocreomycetidae</taxon>
        <taxon>Hypocreales</taxon>
        <taxon>Hypocreaceae</taxon>
        <taxon>Trichoderma</taxon>
    </lineage>
</organism>
<name>A0A9P8QRK4_9HYPO</name>
<dbReference type="InterPro" id="IPR010636">
    <property type="entry name" value="Class_II_hydrophobin"/>
</dbReference>
<feature type="chain" id="PRO_5040397709" evidence="4">
    <location>
        <begin position="17"/>
        <end position="100"/>
    </location>
</feature>
<proteinExistence type="inferred from homology"/>
<dbReference type="PANTHER" id="PTHR42341">
    <property type="entry name" value="HYDROPHOBIN"/>
    <property type="match status" value="1"/>
</dbReference>
<evidence type="ECO:0000256" key="2">
    <source>
        <dbReference type="ARBA" id="ARBA00009576"/>
    </source>
</evidence>
<sequence>MKFFAVAALFATAAVAHPLEDRNSWPSVCPDGLFSNPQCCSAQVLGIVGLDCSVLTTAGETPRDGADFRNICAKTGKQALCCVAPVAGQALLCQLAIGTN</sequence>
<dbReference type="Gene3D" id="3.20.120.10">
    <property type="entry name" value="Hydrophobin"/>
    <property type="match status" value="1"/>
</dbReference>
<dbReference type="Pfam" id="PF06766">
    <property type="entry name" value="Hydrophobin_2"/>
    <property type="match status" value="1"/>
</dbReference>
<evidence type="ECO:0000313" key="5">
    <source>
        <dbReference type="EMBL" id="KAH6607227.1"/>
    </source>
</evidence>
<dbReference type="EMBL" id="JAIWOZ010000003">
    <property type="protein sequence ID" value="KAH6607227.1"/>
    <property type="molecule type" value="Genomic_DNA"/>
</dbReference>
<dbReference type="AlphaFoldDB" id="A0A9P8QRK4"/>